<organism evidence="1 2">
    <name type="scientific">Parascaris univalens</name>
    <name type="common">Nematode worm</name>
    <dbReference type="NCBI Taxonomy" id="6257"/>
    <lineage>
        <taxon>Eukaryota</taxon>
        <taxon>Metazoa</taxon>
        <taxon>Ecdysozoa</taxon>
        <taxon>Nematoda</taxon>
        <taxon>Chromadorea</taxon>
        <taxon>Rhabditida</taxon>
        <taxon>Spirurina</taxon>
        <taxon>Ascaridomorpha</taxon>
        <taxon>Ascaridoidea</taxon>
        <taxon>Ascarididae</taxon>
        <taxon>Parascaris</taxon>
    </lineage>
</organism>
<keyword evidence="1" id="KW-1185">Reference proteome</keyword>
<accession>A0A914ZSP1</accession>
<dbReference type="AlphaFoldDB" id="A0A914ZSP1"/>
<evidence type="ECO:0000313" key="1">
    <source>
        <dbReference type="Proteomes" id="UP000887569"/>
    </source>
</evidence>
<evidence type="ECO:0000313" key="2">
    <source>
        <dbReference type="WBParaSite" id="PgB18_g033_t01"/>
    </source>
</evidence>
<dbReference type="WBParaSite" id="PgB18_g033_t01">
    <property type="protein sequence ID" value="PgB18_g033_t01"/>
    <property type="gene ID" value="PgB18_g033"/>
</dbReference>
<proteinExistence type="predicted"/>
<sequence>MTSASRFLYYPYNKYVRLFLSSIIKVNAQQHCACRRGYMGRVLKCFVMDDHDSISGRLILPSQDMPHLICDSSMLPK</sequence>
<dbReference type="Proteomes" id="UP000887569">
    <property type="component" value="Unplaced"/>
</dbReference>
<reference evidence="2" key="1">
    <citation type="submission" date="2022-11" db="UniProtKB">
        <authorList>
            <consortium name="WormBaseParasite"/>
        </authorList>
    </citation>
    <scope>IDENTIFICATION</scope>
</reference>
<protein>
    <submittedName>
        <fullName evidence="2">Uncharacterized protein</fullName>
    </submittedName>
</protein>
<name>A0A914ZSP1_PARUN</name>